<reference evidence="2" key="2">
    <citation type="submission" date="2023-05" db="EMBL/GenBank/DDBJ databases">
        <authorList>
            <consortium name="Lawrence Berkeley National Laboratory"/>
            <person name="Steindorff A."/>
            <person name="Hensen N."/>
            <person name="Bonometti L."/>
            <person name="Westerberg I."/>
            <person name="Brannstrom I.O."/>
            <person name="Guillou S."/>
            <person name="Cros-Aarteil S."/>
            <person name="Calhoun S."/>
            <person name="Haridas S."/>
            <person name="Kuo A."/>
            <person name="Mondo S."/>
            <person name="Pangilinan J."/>
            <person name="Riley R."/>
            <person name="Labutti K."/>
            <person name="Andreopoulos B."/>
            <person name="Lipzen A."/>
            <person name="Chen C."/>
            <person name="Yanf M."/>
            <person name="Daum C."/>
            <person name="Ng V."/>
            <person name="Clum A."/>
            <person name="Ohm R."/>
            <person name="Martin F."/>
            <person name="Silar P."/>
            <person name="Natvig D."/>
            <person name="Lalanne C."/>
            <person name="Gautier V."/>
            <person name="Ament-Velasquez S.L."/>
            <person name="Kruys A."/>
            <person name="Hutchinson M.I."/>
            <person name="Powell A.J."/>
            <person name="Barry K."/>
            <person name="Miller A.N."/>
            <person name="Grigoriev I.V."/>
            <person name="Debuchy R."/>
            <person name="Gladieux P."/>
            <person name="Thoren M.H."/>
            <person name="Johannesson H."/>
        </authorList>
    </citation>
    <scope>NUCLEOTIDE SEQUENCE</scope>
    <source>
        <strain evidence="2">CBS 757.83</strain>
    </source>
</reference>
<reference evidence="2" key="1">
    <citation type="journal article" date="2023" name="Mol. Phylogenet. Evol.">
        <title>Genome-scale phylogeny and comparative genomics of the fungal order Sordariales.</title>
        <authorList>
            <person name="Hensen N."/>
            <person name="Bonometti L."/>
            <person name="Westerberg I."/>
            <person name="Brannstrom I.O."/>
            <person name="Guillou S."/>
            <person name="Cros-Aarteil S."/>
            <person name="Calhoun S."/>
            <person name="Haridas S."/>
            <person name="Kuo A."/>
            <person name="Mondo S."/>
            <person name="Pangilinan J."/>
            <person name="Riley R."/>
            <person name="LaButti K."/>
            <person name="Andreopoulos B."/>
            <person name="Lipzen A."/>
            <person name="Chen C."/>
            <person name="Yan M."/>
            <person name="Daum C."/>
            <person name="Ng V."/>
            <person name="Clum A."/>
            <person name="Steindorff A."/>
            <person name="Ohm R.A."/>
            <person name="Martin F."/>
            <person name="Silar P."/>
            <person name="Natvig D.O."/>
            <person name="Lalanne C."/>
            <person name="Gautier V."/>
            <person name="Ament-Velasquez S.L."/>
            <person name="Kruys A."/>
            <person name="Hutchinson M.I."/>
            <person name="Powell A.J."/>
            <person name="Barry K."/>
            <person name="Miller A.N."/>
            <person name="Grigoriev I.V."/>
            <person name="Debuchy R."/>
            <person name="Gladieux P."/>
            <person name="Hiltunen Thoren M."/>
            <person name="Johannesson H."/>
        </authorList>
    </citation>
    <scope>NUCLEOTIDE SEQUENCE</scope>
    <source>
        <strain evidence="2">CBS 757.83</strain>
    </source>
</reference>
<accession>A0AAN6PTZ2</accession>
<feature type="region of interest" description="Disordered" evidence="1">
    <location>
        <begin position="135"/>
        <end position="156"/>
    </location>
</feature>
<protein>
    <submittedName>
        <fullName evidence="2">Uncharacterized protein</fullName>
    </submittedName>
</protein>
<name>A0AAN6PTZ2_9PEZI</name>
<gene>
    <name evidence="2" type="ORF">N658DRAFT_265603</name>
</gene>
<evidence type="ECO:0000313" key="2">
    <source>
        <dbReference type="EMBL" id="KAK4097728.1"/>
    </source>
</evidence>
<dbReference type="Proteomes" id="UP001305647">
    <property type="component" value="Unassembled WGS sequence"/>
</dbReference>
<comment type="caution">
    <text evidence="2">The sequence shown here is derived from an EMBL/GenBank/DDBJ whole genome shotgun (WGS) entry which is preliminary data.</text>
</comment>
<sequence length="171" mass="18686">MLLPRYYEVSASMGLLGIAGLGSCSLYLDDAHQVGPLHGSSTPLRAPIDSAERCRWFALHWKRALPIACHPPGWLLHVTTSIEPMLSSYFYGGGAFPAAFEHGWLSVWLRSTQRRAAFGLHTYFRCSDEDGAHSPMGATNLSRPKAPKHMHLSLQPAPDEMPAVSCLSVSA</sequence>
<evidence type="ECO:0000313" key="3">
    <source>
        <dbReference type="Proteomes" id="UP001305647"/>
    </source>
</evidence>
<proteinExistence type="predicted"/>
<dbReference type="AlphaFoldDB" id="A0AAN6PTZ2"/>
<evidence type="ECO:0000256" key="1">
    <source>
        <dbReference type="SAM" id="MobiDB-lite"/>
    </source>
</evidence>
<dbReference type="PROSITE" id="PS51257">
    <property type="entry name" value="PROKAR_LIPOPROTEIN"/>
    <property type="match status" value="1"/>
</dbReference>
<dbReference type="EMBL" id="MU863669">
    <property type="protein sequence ID" value="KAK4097728.1"/>
    <property type="molecule type" value="Genomic_DNA"/>
</dbReference>
<keyword evidence="3" id="KW-1185">Reference proteome</keyword>
<organism evidence="2 3">
    <name type="scientific">Parathielavia hyrcaniae</name>
    <dbReference type="NCBI Taxonomy" id="113614"/>
    <lineage>
        <taxon>Eukaryota</taxon>
        <taxon>Fungi</taxon>
        <taxon>Dikarya</taxon>
        <taxon>Ascomycota</taxon>
        <taxon>Pezizomycotina</taxon>
        <taxon>Sordariomycetes</taxon>
        <taxon>Sordariomycetidae</taxon>
        <taxon>Sordariales</taxon>
        <taxon>Chaetomiaceae</taxon>
        <taxon>Parathielavia</taxon>
    </lineage>
</organism>